<feature type="transmembrane region" description="Helical" evidence="6">
    <location>
        <begin position="479"/>
        <end position="502"/>
    </location>
</feature>
<organism evidence="7 8">
    <name type="scientific">Salinomyces thailandicus</name>
    <dbReference type="NCBI Taxonomy" id="706561"/>
    <lineage>
        <taxon>Eukaryota</taxon>
        <taxon>Fungi</taxon>
        <taxon>Dikarya</taxon>
        <taxon>Ascomycota</taxon>
        <taxon>Pezizomycotina</taxon>
        <taxon>Dothideomycetes</taxon>
        <taxon>Dothideomycetidae</taxon>
        <taxon>Mycosphaerellales</taxon>
        <taxon>Teratosphaeriaceae</taxon>
        <taxon>Salinomyces</taxon>
    </lineage>
</organism>
<feature type="transmembrane region" description="Helical" evidence="6">
    <location>
        <begin position="357"/>
        <end position="380"/>
    </location>
</feature>
<dbReference type="GO" id="GO:0022857">
    <property type="term" value="F:transmembrane transporter activity"/>
    <property type="evidence" value="ECO:0007669"/>
    <property type="project" value="InterPro"/>
</dbReference>
<sequence length="551" mass="60281">MPFRPGFARRDTGADQISSPRQYELRDALKSDDDHVRVQETNADAEYSGTDFTYNDQQDMHRMGKKQELRRNFRFTSILGFVAIAMGTWEVVLSATAAGLTNGGTGGMIWMFVGSFFCFGSIVLSLAEMSSMAPTAGGQYHWASEFAPRSHQKFISYISGWLSTLSWQCGTCSGMFLLGVEIQGLVAINNPTYSPQPWQGYLFVILMVSIGLLLNTWGAKRLPLIEGIILVFHIFGFAAVLVVLWVLSPKNTAHEVFFNFKNNGGWQSIGLGMLVGQVTSIYGLIGSDGAAHMAEETKEASIMIPRCMYWSYLLNGMMGFVMLITYCFCLTDIEGALNSVSGFPFIHVFQTGTGSNAGANGLAAIIIILGIAGATSFFASTSRQTFAFARDKGLPGYKWIGAVHPKLLIPLNAILVTYAFTILLSLINLGSTVAFNAIISLQLLALMTTYAISIGCLVLKRLRHESLPKSRFTLGPLGLPLNVFAFLYSCFAIIFVCFPVALPVEAASMNWAIVMFAGVLVIAGVYYVVYARHVYEGPVVFVQDRAREDGL</sequence>
<feature type="transmembrane region" description="Helical" evidence="6">
    <location>
        <begin position="407"/>
        <end position="427"/>
    </location>
</feature>
<evidence type="ECO:0000256" key="3">
    <source>
        <dbReference type="ARBA" id="ARBA00022692"/>
    </source>
</evidence>
<feature type="transmembrane region" description="Helical" evidence="6">
    <location>
        <begin position="109"/>
        <end position="127"/>
    </location>
</feature>
<evidence type="ECO:0000256" key="1">
    <source>
        <dbReference type="ARBA" id="ARBA00004141"/>
    </source>
</evidence>
<feature type="transmembrane region" description="Helical" evidence="6">
    <location>
        <begin position="433"/>
        <end position="459"/>
    </location>
</feature>
<dbReference type="OrthoDB" id="3257095at2759"/>
<dbReference type="Gene3D" id="1.20.1740.10">
    <property type="entry name" value="Amino acid/polyamine transporter I"/>
    <property type="match status" value="1"/>
</dbReference>
<dbReference type="PIRSF" id="PIRSF006060">
    <property type="entry name" value="AA_transporter"/>
    <property type="match status" value="1"/>
</dbReference>
<dbReference type="EMBL" id="NAJL01000009">
    <property type="protein sequence ID" value="TKA30948.1"/>
    <property type="molecule type" value="Genomic_DNA"/>
</dbReference>
<feature type="transmembrane region" description="Helical" evidence="6">
    <location>
        <begin position="154"/>
        <end position="178"/>
    </location>
</feature>
<keyword evidence="3 6" id="KW-0812">Transmembrane</keyword>
<proteinExistence type="predicted"/>
<dbReference type="Proteomes" id="UP000308549">
    <property type="component" value="Unassembled WGS sequence"/>
</dbReference>
<reference evidence="7 8" key="1">
    <citation type="submission" date="2017-03" db="EMBL/GenBank/DDBJ databases">
        <title>Genomes of endolithic fungi from Antarctica.</title>
        <authorList>
            <person name="Coleine C."/>
            <person name="Masonjones S."/>
            <person name="Stajich J.E."/>
        </authorList>
    </citation>
    <scope>NUCLEOTIDE SEQUENCE [LARGE SCALE GENOMIC DNA]</scope>
    <source>
        <strain evidence="7 8">CCFEE 6315</strain>
    </source>
</reference>
<evidence type="ECO:0000256" key="4">
    <source>
        <dbReference type="ARBA" id="ARBA00022989"/>
    </source>
</evidence>
<dbReference type="Pfam" id="PF13520">
    <property type="entry name" value="AA_permease_2"/>
    <property type="match status" value="1"/>
</dbReference>
<keyword evidence="4 6" id="KW-1133">Transmembrane helix</keyword>
<feature type="transmembrane region" description="Helical" evidence="6">
    <location>
        <begin position="268"/>
        <end position="291"/>
    </location>
</feature>
<keyword evidence="8" id="KW-1185">Reference proteome</keyword>
<comment type="subcellular location">
    <subcellularLocation>
        <location evidence="1">Membrane</location>
        <topology evidence="1">Multi-pass membrane protein</topology>
    </subcellularLocation>
</comment>
<evidence type="ECO:0000313" key="7">
    <source>
        <dbReference type="EMBL" id="TKA30948.1"/>
    </source>
</evidence>
<comment type="caution">
    <text evidence="7">The sequence shown here is derived from an EMBL/GenBank/DDBJ whole genome shotgun (WGS) entry which is preliminary data.</text>
</comment>
<dbReference type="PANTHER" id="PTHR45649:SF4">
    <property type="entry name" value="TRANSPORTER, PUTATIVE (EUROFUNG)-RELATED"/>
    <property type="match status" value="1"/>
</dbReference>
<evidence type="ECO:0000256" key="2">
    <source>
        <dbReference type="ARBA" id="ARBA00022448"/>
    </source>
</evidence>
<feature type="transmembrane region" description="Helical" evidence="6">
    <location>
        <begin position="72"/>
        <end position="89"/>
    </location>
</feature>
<dbReference type="InterPro" id="IPR002293">
    <property type="entry name" value="AA/rel_permease1"/>
</dbReference>
<feature type="transmembrane region" description="Helical" evidence="6">
    <location>
        <begin position="224"/>
        <end position="248"/>
    </location>
</feature>
<dbReference type="AlphaFoldDB" id="A0A4U0U780"/>
<protein>
    <recommendedName>
        <fullName evidence="9">Amino acid permease</fullName>
    </recommendedName>
</protein>
<keyword evidence="5 6" id="KW-0472">Membrane</keyword>
<gene>
    <name evidence="7" type="ORF">B0A50_01916</name>
</gene>
<keyword evidence="2" id="KW-0813">Transport</keyword>
<evidence type="ECO:0000256" key="5">
    <source>
        <dbReference type="ARBA" id="ARBA00023136"/>
    </source>
</evidence>
<feature type="transmembrane region" description="Helical" evidence="6">
    <location>
        <begin position="508"/>
        <end position="529"/>
    </location>
</feature>
<dbReference type="PANTHER" id="PTHR45649">
    <property type="entry name" value="AMINO-ACID PERMEASE BAT1"/>
    <property type="match status" value="1"/>
</dbReference>
<feature type="transmembrane region" description="Helical" evidence="6">
    <location>
        <begin position="312"/>
        <end position="337"/>
    </location>
</feature>
<evidence type="ECO:0000313" key="8">
    <source>
        <dbReference type="Proteomes" id="UP000308549"/>
    </source>
</evidence>
<evidence type="ECO:0000256" key="6">
    <source>
        <dbReference type="SAM" id="Phobius"/>
    </source>
</evidence>
<dbReference type="GO" id="GO:0016020">
    <property type="term" value="C:membrane"/>
    <property type="evidence" value="ECO:0007669"/>
    <property type="project" value="UniProtKB-SubCell"/>
</dbReference>
<accession>A0A4U0U780</accession>
<name>A0A4U0U780_9PEZI</name>
<feature type="transmembrane region" description="Helical" evidence="6">
    <location>
        <begin position="198"/>
        <end position="217"/>
    </location>
</feature>
<evidence type="ECO:0008006" key="9">
    <source>
        <dbReference type="Google" id="ProtNLM"/>
    </source>
</evidence>